<dbReference type="AlphaFoldDB" id="X1C8X7"/>
<protein>
    <submittedName>
        <fullName evidence="1">Uncharacterized protein</fullName>
    </submittedName>
</protein>
<sequence length="30" mass="3379">FINTGALPDILDVILNQMAMFSLVMWQAII</sequence>
<reference evidence="1" key="1">
    <citation type="journal article" date="2014" name="Front. Microbiol.">
        <title>High frequency of phylogenetically diverse reductive dehalogenase-homologous genes in deep subseafloor sedimentary metagenomes.</title>
        <authorList>
            <person name="Kawai M."/>
            <person name="Futagami T."/>
            <person name="Toyoda A."/>
            <person name="Takaki Y."/>
            <person name="Nishi S."/>
            <person name="Hori S."/>
            <person name="Arai W."/>
            <person name="Tsubouchi T."/>
            <person name="Morono Y."/>
            <person name="Uchiyama I."/>
            <person name="Ito T."/>
            <person name="Fujiyama A."/>
            <person name="Inagaki F."/>
            <person name="Takami H."/>
        </authorList>
    </citation>
    <scope>NUCLEOTIDE SEQUENCE</scope>
    <source>
        <strain evidence="1">Expedition CK06-06</strain>
    </source>
</reference>
<proteinExistence type="predicted"/>
<name>X1C8X7_9ZZZZ</name>
<dbReference type="EMBL" id="BART01024784">
    <property type="protein sequence ID" value="GAG92863.1"/>
    <property type="molecule type" value="Genomic_DNA"/>
</dbReference>
<comment type="caution">
    <text evidence="1">The sequence shown here is derived from an EMBL/GenBank/DDBJ whole genome shotgun (WGS) entry which is preliminary data.</text>
</comment>
<feature type="non-terminal residue" evidence="1">
    <location>
        <position position="1"/>
    </location>
</feature>
<accession>X1C8X7</accession>
<organism evidence="1">
    <name type="scientific">marine sediment metagenome</name>
    <dbReference type="NCBI Taxonomy" id="412755"/>
    <lineage>
        <taxon>unclassified sequences</taxon>
        <taxon>metagenomes</taxon>
        <taxon>ecological metagenomes</taxon>
    </lineage>
</organism>
<evidence type="ECO:0000313" key="1">
    <source>
        <dbReference type="EMBL" id="GAG92863.1"/>
    </source>
</evidence>
<gene>
    <name evidence="1" type="ORF">S01H4_44655</name>
</gene>